<dbReference type="GO" id="GO:0004126">
    <property type="term" value="F:cytidine deaminase activity"/>
    <property type="evidence" value="ECO:0007669"/>
    <property type="project" value="UniProtKB-EC"/>
</dbReference>
<dbReference type="RefSeq" id="WP_364596609.1">
    <property type="nucleotide sequence ID" value="NZ_JBFAQK010000030.1"/>
</dbReference>
<protein>
    <submittedName>
        <fullName evidence="1">Cytidine deaminase</fullName>
        <ecNumber evidence="1">3.5.4.5</ecNumber>
    </submittedName>
</protein>
<dbReference type="EC" id="3.5.4.5" evidence="1"/>
<reference evidence="1 2" key="1">
    <citation type="submission" date="2024-06" db="EMBL/GenBank/DDBJ databases">
        <title>The Natural Products Discovery Center: Release of the First 8490 Sequenced Strains for Exploring Actinobacteria Biosynthetic Diversity.</title>
        <authorList>
            <person name="Kalkreuter E."/>
            <person name="Kautsar S.A."/>
            <person name="Yang D."/>
            <person name="Bader C.D."/>
            <person name="Teijaro C.N."/>
            <person name="Fluegel L."/>
            <person name="Davis C.M."/>
            <person name="Simpson J.R."/>
            <person name="Lauterbach L."/>
            <person name="Steele A.D."/>
            <person name="Gui C."/>
            <person name="Meng S."/>
            <person name="Li G."/>
            <person name="Viehrig K."/>
            <person name="Ye F."/>
            <person name="Su P."/>
            <person name="Kiefer A.F."/>
            <person name="Nichols A."/>
            <person name="Cepeda A.J."/>
            <person name="Yan W."/>
            <person name="Fan B."/>
            <person name="Jiang Y."/>
            <person name="Adhikari A."/>
            <person name="Zheng C.-J."/>
            <person name="Schuster L."/>
            <person name="Cowan T.M."/>
            <person name="Smanski M.J."/>
            <person name="Chevrette M.G."/>
            <person name="De Carvalho L.P.S."/>
            <person name="Shen B."/>
        </authorList>
    </citation>
    <scope>NUCLEOTIDE SEQUENCE [LARGE SCALE GENOMIC DNA]</scope>
    <source>
        <strain evidence="1 2">NPDC049344</strain>
    </source>
</reference>
<sequence>MIFTTSMTGRHARMRGMDVEPDLEPALDQRLVDAALAQLNRRWPADEPGGAAALRLDDGEILTSVGLDNLNGGVSLCHETGAICRAYTLNRRVTASVCVYRDPERDRILILPPCGICQERLAMWGPEVQVAVPDNGSATGWAARTLRDVNPYYWGAQFTDDGMWPSQESHSE</sequence>
<dbReference type="Proteomes" id="UP001552521">
    <property type="component" value="Unassembled WGS sequence"/>
</dbReference>
<proteinExistence type="predicted"/>
<keyword evidence="2" id="KW-1185">Reference proteome</keyword>
<evidence type="ECO:0000313" key="1">
    <source>
        <dbReference type="EMBL" id="MEV4683309.1"/>
    </source>
</evidence>
<dbReference type="InterPro" id="IPR016193">
    <property type="entry name" value="Cytidine_deaminase-like"/>
</dbReference>
<gene>
    <name evidence="1" type="ORF">AB0K36_21290</name>
</gene>
<evidence type="ECO:0000313" key="2">
    <source>
        <dbReference type="Proteomes" id="UP001552521"/>
    </source>
</evidence>
<keyword evidence="1" id="KW-0378">Hydrolase</keyword>
<accession>A0ABV3HXJ5</accession>
<name>A0ABV3HXJ5_9ACTN</name>
<dbReference type="SUPFAM" id="SSF53927">
    <property type="entry name" value="Cytidine deaminase-like"/>
    <property type="match status" value="1"/>
</dbReference>
<organism evidence="1 2">
    <name type="scientific">Streptomyces kurssanovii</name>
    <dbReference type="NCBI Taxonomy" id="67312"/>
    <lineage>
        <taxon>Bacteria</taxon>
        <taxon>Bacillati</taxon>
        <taxon>Actinomycetota</taxon>
        <taxon>Actinomycetes</taxon>
        <taxon>Kitasatosporales</taxon>
        <taxon>Streptomycetaceae</taxon>
        <taxon>Streptomyces</taxon>
    </lineage>
</organism>
<comment type="caution">
    <text evidence="1">The sequence shown here is derived from an EMBL/GenBank/DDBJ whole genome shotgun (WGS) entry which is preliminary data.</text>
</comment>
<dbReference type="CDD" id="cd01283">
    <property type="entry name" value="cytidine_deaminase"/>
    <property type="match status" value="1"/>
</dbReference>
<dbReference type="EMBL" id="JBFAQK010000030">
    <property type="protein sequence ID" value="MEV4683309.1"/>
    <property type="molecule type" value="Genomic_DNA"/>
</dbReference>
<dbReference type="NCBIfam" id="NF006155">
    <property type="entry name" value="PRK08298.1"/>
    <property type="match status" value="1"/>
</dbReference>
<dbReference type="Gene3D" id="3.40.140.10">
    <property type="entry name" value="Cytidine Deaminase, domain 2"/>
    <property type="match status" value="1"/>
</dbReference>